<accession>A0ABU8IAF4</accession>
<dbReference type="RefSeq" id="WP_336558052.1">
    <property type="nucleotide sequence ID" value="NZ_JAYLLN010000069.1"/>
</dbReference>
<evidence type="ECO:0000313" key="1">
    <source>
        <dbReference type="EMBL" id="MEI5986493.1"/>
    </source>
</evidence>
<evidence type="ECO:0008006" key="3">
    <source>
        <dbReference type="Google" id="ProtNLM"/>
    </source>
</evidence>
<dbReference type="EMBL" id="JAYLLN010000069">
    <property type="protein sequence ID" value="MEI5986493.1"/>
    <property type="molecule type" value="Genomic_DNA"/>
</dbReference>
<gene>
    <name evidence="1" type="ORF">VJ786_16425</name>
</gene>
<dbReference type="PROSITE" id="PS51257">
    <property type="entry name" value="PROKAR_LIPOPROTEIN"/>
    <property type="match status" value="1"/>
</dbReference>
<protein>
    <recommendedName>
        <fullName evidence="3">Lipoprotein</fullName>
    </recommendedName>
</protein>
<evidence type="ECO:0000313" key="2">
    <source>
        <dbReference type="Proteomes" id="UP001363035"/>
    </source>
</evidence>
<reference evidence="1 2" key="1">
    <citation type="submission" date="2024-01" db="EMBL/GenBank/DDBJ databases">
        <title>Sphingobacterium tenebrionis sp. nov., a novel endophyte isolated from tenebrio molitor intestines.</title>
        <authorList>
            <person name="Zhang C."/>
        </authorList>
    </citation>
    <scope>NUCLEOTIDE SEQUENCE [LARGE SCALE GENOMIC DNA]</scope>
    <source>
        <strain evidence="1 2">PU5-4</strain>
    </source>
</reference>
<name>A0ABU8IAF4_9SPHI</name>
<dbReference type="Proteomes" id="UP001363035">
    <property type="component" value="Unassembled WGS sequence"/>
</dbReference>
<sequence>MNSLCRAVLIGLFGLLVSCSEHNPESLFEDVFVYKNTLPNTVSIDFYRRNAGKVSIDIADSISVPGNFNRFNFTFSPSAHDSIAIKFNDGKKIVFKYDPNSFNWNLNAINYNIYKETHKIKGNLTTQFYTYTIDNRIYELAN</sequence>
<proteinExistence type="predicted"/>
<keyword evidence="2" id="KW-1185">Reference proteome</keyword>
<comment type="caution">
    <text evidence="1">The sequence shown here is derived from an EMBL/GenBank/DDBJ whole genome shotgun (WGS) entry which is preliminary data.</text>
</comment>
<organism evidence="1 2">
    <name type="scientific">Sphingobacterium tenebrionis</name>
    <dbReference type="NCBI Taxonomy" id="3111775"/>
    <lineage>
        <taxon>Bacteria</taxon>
        <taxon>Pseudomonadati</taxon>
        <taxon>Bacteroidota</taxon>
        <taxon>Sphingobacteriia</taxon>
        <taxon>Sphingobacteriales</taxon>
        <taxon>Sphingobacteriaceae</taxon>
        <taxon>Sphingobacterium</taxon>
    </lineage>
</organism>